<dbReference type="CDD" id="cd07302">
    <property type="entry name" value="CHD"/>
    <property type="match status" value="1"/>
</dbReference>
<dbReference type="PROSITE" id="PS50125">
    <property type="entry name" value="GUANYLATE_CYCLASE_2"/>
    <property type="match status" value="1"/>
</dbReference>
<dbReference type="SMART" id="SM00044">
    <property type="entry name" value="CYCc"/>
    <property type="match status" value="1"/>
</dbReference>
<organism evidence="6 7">
    <name type="scientific">Leptospira sarikeiensis</name>
    <dbReference type="NCBI Taxonomy" id="2484943"/>
    <lineage>
        <taxon>Bacteria</taxon>
        <taxon>Pseudomonadati</taxon>
        <taxon>Spirochaetota</taxon>
        <taxon>Spirochaetia</taxon>
        <taxon>Leptospirales</taxon>
        <taxon>Leptospiraceae</taxon>
        <taxon>Leptospira</taxon>
    </lineage>
</organism>
<proteinExistence type="predicted"/>
<dbReference type="AlphaFoldDB" id="A0A4R9KDL4"/>
<feature type="transmembrane region" description="Helical" evidence="4">
    <location>
        <begin position="27"/>
        <end position="46"/>
    </location>
</feature>
<sequence>MLSKHFETLANTLEKEILASEVIRSKILLAIFSIATVFWGILFLFVEKEFNESTGIQFPFEILIGTIAFGAVYELGFLKLLKYLRKKEFKLPLLPRFGNALIETSIPGIVLFFLVQKHSHPVVPLNSPISNLYLIFIILSVLRMEFGLSLFTGAVAAAQYLITGLFFVPESPLAGESAYSFFYSKIPTYIRAGMFLGSGVVAGLVGLRLKKVLRNSIERLEERNEILGMFGQYVSPSVVDKLMSQKADTASENKDVCVMFLDIRNFTKFSEDKSPAEVISYLNTLFEDMIEIVNKHNGIINKFLGDGFMAVFGAPLSDNGKDAKNAVAASLEIQRKVVEMNSSGKIPETKIGIGLHFGEAMTGSVGSSQRKEYTIIGDTVNLASRVEQLNKDFGSEILATDSVYEHVKHFLEAESLPPVKVKGREKEVLIYKFSA</sequence>
<dbReference type="InterPro" id="IPR001054">
    <property type="entry name" value="A/G_cyclase"/>
</dbReference>
<dbReference type="Proteomes" id="UP000297762">
    <property type="component" value="Unassembled WGS sequence"/>
</dbReference>
<comment type="subcellular location">
    <subcellularLocation>
        <location evidence="1">Cell membrane</location>
        <topology evidence="1">Multi-pass membrane protein</topology>
    </subcellularLocation>
</comment>
<evidence type="ECO:0000313" key="7">
    <source>
        <dbReference type="Proteomes" id="UP000297762"/>
    </source>
</evidence>
<evidence type="ECO:0000259" key="5">
    <source>
        <dbReference type="PROSITE" id="PS50125"/>
    </source>
</evidence>
<dbReference type="InterPro" id="IPR050697">
    <property type="entry name" value="Adenylyl/Guanylyl_Cyclase_3/4"/>
</dbReference>
<feature type="transmembrane region" description="Helical" evidence="4">
    <location>
        <begin position="58"/>
        <end position="81"/>
    </location>
</feature>
<evidence type="ECO:0000256" key="3">
    <source>
        <dbReference type="ARBA" id="ARBA00023136"/>
    </source>
</evidence>
<dbReference type="GO" id="GO:0004016">
    <property type="term" value="F:adenylate cyclase activity"/>
    <property type="evidence" value="ECO:0007669"/>
    <property type="project" value="UniProtKB-ARBA"/>
</dbReference>
<feature type="transmembrane region" description="Helical" evidence="4">
    <location>
        <begin position="148"/>
        <end position="168"/>
    </location>
</feature>
<evidence type="ECO:0000256" key="1">
    <source>
        <dbReference type="ARBA" id="ARBA00004651"/>
    </source>
</evidence>
<accession>A0A4R9KDL4</accession>
<dbReference type="RefSeq" id="WP_135648084.1">
    <property type="nucleotide sequence ID" value="NZ_RQGF01000009.1"/>
</dbReference>
<evidence type="ECO:0000256" key="4">
    <source>
        <dbReference type="SAM" id="Phobius"/>
    </source>
</evidence>
<dbReference type="OrthoDB" id="9806704at2"/>
<evidence type="ECO:0000256" key="2">
    <source>
        <dbReference type="ARBA" id="ARBA00022475"/>
    </source>
</evidence>
<keyword evidence="7" id="KW-1185">Reference proteome</keyword>
<keyword evidence="4" id="KW-1133">Transmembrane helix</keyword>
<feature type="transmembrane region" description="Helical" evidence="4">
    <location>
        <begin position="188"/>
        <end position="209"/>
    </location>
</feature>
<keyword evidence="4" id="KW-0812">Transmembrane</keyword>
<comment type="caution">
    <text evidence="6">The sequence shown here is derived from an EMBL/GenBank/DDBJ whole genome shotgun (WGS) entry which is preliminary data.</text>
</comment>
<gene>
    <name evidence="6" type="ORF">EHQ64_03295</name>
</gene>
<evidence type="ECO:0000313" key="6">
    <source>
        <dbReference type="EMBL" id="TGL64035.1"/>
    </source>
</evidence>
<dbReference type="GO" id="GO:0006171">
    <property type="term" value="P:cAMP biosynthetic process"/>
    <property type="evidence" value="ECO:0007669"/>
    <property type="project" value="TreeGrafter"/>
</dbReference>
<keyword evidence="2" id="KW-1003">Cell membrane</keyword>
<dbReference type="GO" id="GO:0035556">
    <property type="term" value="P:intracellular signal transduction"/>
    <property type="evidence" value="ECO:0007669"/>
    <property type="project" value="InterPro"/>
</dbReference>
<name>A0A4R9KDL4_9LEPT</name>
<feature type="domain" description="Guanylate cyclase" evidence="5">
    <location>
        <begin position="257"/>
        <end position="387"/>
    </location>
</feature>
<dbReference type="Gene3D" id="3.30.70.1230">
    <property type="entry name" value="Nucleotide cyclase"/>
    <property type="match status" value="1"/>
</dbReference>
<dbReference type="GO" id="GO:0005886">
    <property type="term" value="C:plasma membrane"/>
    <property type="evidence" value="ECO:0007669"/>
    <property type="project" value="UniProtKB-SubCell"/>
</dbReference>
<dbReference type="EMBL" id="RQGF01000009">
    <property type="protein sequence ID" value="TGL64035.1"/>
    <property type="molecule type" value="Genomic_DNA"/>
</dbReference>
<dbReference type="PANTHER" id="PTHR43081:SF17">
    <property type="entry name" value="BLL5647 PROTEIN"/>
    <property type="match status" value="1"/>
</dbReference>
<keyword evidence="3 4" id="KW-0472">Membrane</keyword>
<protein>
    <submittedName>
        <fullName evidence="6">Adenylate/guanylate cyclase domain-containing protein</fullName>
    </submittedName>
</protein>
<dbReference type="Pfam" id="PF00211">
    <property type="entry name" value="Guanylate_cyc"/>
    <property type="match status" value="1"/>
</dbReference>
<dbReference type="SUPFAM" id="SSF55073">
    <property type="entry name" value="Nucleotide cyclase"/>
    <property type="match status" value="1"/>
</dbReference>
<reference evidence="6" key="1">
    <citation type="journal article" date="2019" name="PLoS Negl. Trop. Dis.">
        <title>Revisiting the worldwide diversity of Leptospira species in the environment.</title>
        <authorList>
            <person name="Vincent A.T."/>
            <person name="Schiettekatte O."/>
            <person name="Bourhy P."/>
            <person name="Veyrier F.J."/>
            <person name="Picardeau M."/>
        </authorList>
    </citation>
    <scope>NUCLEOTIDE SEQUENCE [LARGE SCALE GENOMIC DNA]</scope>
    <source>
        <strain evidence="6">201702455</strain>
    </source>
</reference>
<dbReference type="InterPro" id="IPR029787">
    <property type="entry name" value="Nucleotide_cyclase"/>
</dbReference>
<dbReference type="PANTHER" id="PTHR43081">
    <property type="entry name" value="ADENYLATE CYCLASE, TERMINAL-DIFFERENTIATION SPECIFIC-RELATED"/>
    <property type="match status" value="1"/>
</dbReference>